<proteinExistence type="predicted"/>
<organism evidence="1 2">
    <name type="scientific">Corynebacterium guangdongense</name>
    <dbReference type="NCBI Taxonomy" id="1783348"/>
    <lineage>
        <taxon>Bacteria</taxon>
        <taxon>Bacillati</taxon>
        <taxon>Actinomycetota</taxon>
        <taxon>Actinomycetes</taxon>
        <taxon>Mycobacteriales</taxon>
        <taxon>Corynebacteriaceae</taxon>
        <taxon>Corynebacterium</taxon>
    </lineage>
</organism>
<dbReference type="NCBIfam" id="TIGR03843">
    <property type="entry name" value="SCO1664 family protein"/>
    <property type="match status" value="1"/>
</dbReference>
<comment type="caution">
    <text evidence="1">The sequence shown here is derived from an EMBL/GenBank/DDBJ whole genome shotgun (WGS) entry which is preliminary data.</text>
</comment>
<evidence type="ECO:0000313" key="2">
    <source>
        <dbReference type="Proteomes" id="UP001180840"/>
    </source>
</evidence>
<keyword evidence="2" id="KW-1185">Reference proteome</keyword>
<evidence type="ECO:0000313" key="1">
    <source>
        <dbReference type="EMBL" id="MDR7328970.1"/>
    </source>
</evidence>
<dbReference type="Proteomes" id="UP001180840">
    <property type="component" value="Unassembled WGS sequence"/>
</dbReference>
<gene>
    <name evidence="1" type="ORF">J2S39_000646</name>
</gene>
<name>A0ABU1ZW37_9CORY</name>
<protein>
    <submittedName>
        <fullName evidence="1">Repeat protein (TIGR03843 family)</fullName>
    </submittedName>
</protein>
<dbReference type="RefSeq" id="WP_290197955.1">
    <property type="nucleotide sequence ID" value="NZ_CP047654.1"/>
</dbReference>
<sequence>MNPESLLQNGELGIVTQLVESSNLGFVVDATLGEEYGWGVYKPLMGERPLHDFPPGLHRRERAAYLLSEYLGWGVVPPTVIREDAPFGVGSIQWFIEHEGWHYFPMLEQRPELHPQLKRMAVFDLLANNTDRKSGHVLLDAENHVWGIDQGLCFSVEPKLRTVIWDFAHETIDDELVAAVEPLVAGIPENIAELLDEDEVWALRGRANRIVRLPFLPKPYSQFQYPWPLV</sequence>
<dbReference type="InterPro" id="IPR022292">
    <property type="entry name" value="CHP03843"/>
</dbReference>
<reference evidence="1" key="1">
    <citation type="submission" date="2023-07" db="EMBL/GenBank/DDBJ databases">
        <title>Sequencing the genomes of 1000 actinobacteria strains.</title>
        <authorList>
            <person name="Klenk H.-P."/>
        </authorList>
    </citation>
    <scope>NUCLEOTIDE SEQUENCE</scope>
    <source>
        <strain evidence="1">DSM 107476</strain>
    </source>
</reference>
<dbReference type="EMBL" id="JAVDXZ010000001">
    <property type="protein sequence ID" value="MDR7328970.1"/>
    <property type="molecule type" value="Genomic_DNA"/>
</dbReference>
<accession>A0ABU1ZW37</accession>